<comment type="caution">
    <text evidence="1">The sequence shown here is derived from an EMBL/GenBank/DDBJ whole genome shotgun (WGS) entry which is preliminary data.</text>
</comment>
<reference evidence="1 2" key="1">
    <citation type="journal article" date="2022" name="Nat. Genet.">
        <title>Improved pea reference genome and pan-genome highlight genomic features and evolutionary characteristics.</title>
        <authorList>
            <person name="Yang T."/>
            <person name="Liu R."/>
            <person name="Luo Y."/>
            <person name="Hu S."/>
            <person name="Wang D."/>
            <person name="Wang C."/>
            <person name="Pandey M.K."/>
            <person name="Ge S."/>
            <person name="Xu Q."/>
            <person name="Li N."/>
            <person name="Li G."/>
            <person name="Huang Y."/>
            <person name="Saxena R.K."/>
            <person name="Ji Y."/>
            <person name="Li M."/>
            <person name="Yan X."/>
            <person name="He Y."/>
            <person name="Liu Y."/>
            <person name="Wang X."/>
            <person name="Xiang C."/>
            <person name="Varshney R.K."/>
            <person name="Ding H."/>
            <person name="Gao S."/>
            <person name="Zong X."/>
        </authorList>
    </citation>
    <scope>NUCLEOTIDE SEQUENCE [LARGE SCALE GENOMIC DNA]</scope>
    <source>
        <strain evidence="1 2">cv. Zhongwan 6</strain>
    </source>
</reference>
<sequence length="89" mass="10193">MSYNGAGGQRRISFWHCKWLNNFSLNDTFPNLFHSYPASKSCVVEIGSWSDSGWRWKFSFPSFVSGSLMPKEEEELRILLQEVSPTANA</sequence>
<name>A0A9D4YL84_PEA</name>
<gene>
    <name evidence="1" type="ORF">KIW84_010886</name>
</gene>
<accession>A0A9D4YL84</accession>
<keyword evidence="2" id="KW-1185">Reference proteome</keyword>
<evidence type="ECO:0000313" key="1">
    <source>
        <dbReference type="EMBL" id="KAI5441583.1"/>
    </source>
</evidence>
<evidence type="ECO:0000313" key="2">
    <source>
        <dbReference type="Proteomes" id="UP001058974"/>
    </source>
</evidence>
<organism evidence="1 2">
    <name type="scientific">Pisum sativum</name>
    <name type="common">Garden pea</name>
    <name type="synonym">Lathyrus oleraceus</name>
    <dbReference type="NCBI Taxonomy" id="3888"/>
    <lineage>
        <taxon>Eukaryota</taxon>
        <taxon>Viridiplantae</taxon>
        <taxon>Streptophyta</taxon>
        <taxon>Embryophyta</taxon>
        <taxon>Tracheophyta</taxon>
        <taxon>Spermatophyta</taxon>
        <taxon>Magnoliopsida</taxon>
        <taxon>eudicotyledons</taxon>
        <taxon>Gunneridae</taxon>
        <taxon>Pentapetalae</taxon>
        <taxon>rosids</taxon>
        <taxon>fabids</taxon>
        <taxon>Fabales</taxon>
        <taxon>Fabaceae</taxon>
        <taxon>Papilionoideae</taxon>
        <taxon>50 kb inversion clade</taxon>
        <taxon>NPAAA clade</taxon>
        <taxon>Hologalegina</taxon>
        <taxon>IRL clade</taxon>
        <taxon>Fabeae</taxon>
        <taxon>Lathyrus</taxon>
    </lineage>
</organism>
<proteinExistence type="predicted"/>
<dbReference type="Proteomes" id="UP001058974">
    <property type="component" value="Chromosome 1"/>
</dbReference>
<protein>
    <submittedName>
        <fullName evidence="1">Uncharacterized protein</fullName>
    </submittedName>
</protein>
<dbReference type="EMBL" id="JAMSHJ010000001">
    <property type="protein sequence ID" value="KAI5441583.1"/>
    <property type="molecule type" value="Genomic_DNA"/>
</dbReference>
<dbReference type="AlphaFoldDB" id="A0A9D4YL84"/>
<dbReference type="Gramene" id="Psat01G0088600-T1">
    <property type="protein sequence ID" value="KAI5441583.1"/>
    <property type="gene ID" value="KIW84_010886"/>
</dbReference>